<sequence length="334" mass="37715">MATSTQGDLQRGCPREHPTIEVDQGATETDSTYGDELSQYTASLTSSAFEYREENGRTYHTYKDGSYFFPNDETESNRMNMKHEAALAMLDGKLFVAPVKDPRYILDIGTGTGVWAMDVADQFPEAEVTGIDLSPTQSVLVPPNLKFIVDDMEEEWLFKEKFDLIHARYLVGALADPAQVIAQAYKQTAPGGWLEWHEMNTKVLSPDGTHEGTFIARFFDVLRDSFSKRGRSMDSSLSLEKWFQEAGFVDVTVKKIPVPVGTWPKDHVLKRIGLWMYLTLDAGYEGLAMAVLTRFENWAPEEVTVLAAKARKDSKDPNIHAMFNDYLVYGRRPE</sequence>
<dbReference type="InterPro" id="IPR029063">
    <property type="entry name" value="SAM-dependent_MTases_sf"/>
</dbReference>
<comment type="caution">
    <text evidence="2">The sequence shown here is derived from an EMBL/GenBank/DDBJ whole genome shotgun (WGS) entry which is preliminary data.</text>
</comment>
<reference evidence="2" key="2">
    <citation type="submission" date="2020-02" db="EMBL/GenBank/DDBJ databases">
        <authorList>
            <person name="Gilchrist C.L.M."/>
            <person name="Chooi Y.-H."/>
        </authorList>
    </citation>
    <scope>NUCLEOTIDE SEQUENCE</scope>
    <source>
        <strain evidence="2">MST-FP2251</strain>
    </source>
</reference>
<feature type="region of interest" description="Disordered" evidence="1">
    <location>
        <begin position="1"/>
        <end position="35"/>
    </location>
</feature>
<proteinExistence type="predicted"/>
<evidence type="ECO:0000313" key="3">
    <source>
        <dbReference type="Proteomes" id="UP001194746"/>
    </source>
</evidence>
<evidence type="ECO:0008006" key="4">
    <source>
        <dbReference type="Google" id="ProtNLM"/>
    </source>
</evidence>
<gene>
    <name evidence="2" type="ORF">FE257_010718</name>
</gene>
<accession>A0AAD4GRV6</accession>
<dbReference type="PANTHER" id="PTHR43591:SF24">
    <property type="entry name" value="2-METHOXY-6-POLYPRENYL-1,4-BENZOQUINOL METHYLASE, MITOCHONDRIAL"/>
    <property type="match status" value="1"/>
</dbReference>
<dbReference type="PANTHER" id="PTHR43591">
    <property type="entry name" value="METHYLTRANSFERASE"/>
    <property type="match status" value="1"/>
</dbReference>
<organism evidence="2 3">
    <name type="scientific">Aspergillus nanangensis</name>
    <dbReference type="NCBI Taxonomy" id="2582783"/>
    <lineage>
        <taxon>Eukaryota</taxon>
        <taxon>Fungi</taxon>
        <taxon>Dikarya</taxon>
        <taxon>Ascomycota</taxon>
        <taxon>Pezizomycotina</taxon>
        <taxon>Eurotiomycetes</taxon>
        <taxon>Eurotiomycetidae</taxon>
        <taxon>Eurotiales</taxon>
        <taxon>Aspergillaceae</taxon>
        <taxon>Aspergillus</taxon>
        <taxon>Aspergillus subgen. Circumdati</taxon>
    </lineage>
</organism>
<evidence type="ECO:0000313" key="2">
    <source>
        <dbReference type="EMBL" id="KAF9886977.1"/>
    </source>
</evidence>
<dbReference type="SUPFAM" id="SSF53335">
    <property type="entry name" value="S-adenosyl-L-methionine-dependent methyltransferases"/>
    <property type="match status" value="1"/>
</dbReference>
<keyword evidence="3" id="KW-1185">Reference proteome</keyword>
<dbReference type="Pfam" id="PF13489">
    <property type="entry name" value="Methyltransf_23"/>
    <property type="match status" value="1"/>
</dbReference>
<evidence type="ECO:0000256" key="1">
    <source>
        <dbReference type="SAM" id="MobiDB-lite"/>
    </source>
</evidence>
<dbReference type="CDD" id="cd02440">
    <property type="entry name" value="AdoMet_MTases"/>
    <property type="match status" value="1"/>
</dbReference>
<dbReference type="AlphaFoldDB" id="A0AAD4GRV6"/>
<dbReference type="EMBL" id="VCAU01000069">
    <property type="protein sequence ID" value="KAF9886977.1"/>
    <property type="molecule type" value="Genomic_DNA"/>
</dbReference>
<reference evidence="2" key="1">
    <citation type="journal article" date="2019" name="Beilstein J. Org. Chem.">
        <title>Nanangenines: drimane sesquiterpenoids as the dominant metabolite cohort of a novel Australian fungus, Aspergillus nanangensis.</title>
        <authorList>
            <person name="Lacey H.J."/>
            <person name="Gilchrist C.L.M."/>
            <person name="Crombie A."/>
            <person name="Kalaitzis J.A."/>
            <person name="Vuong D."/>
            <person name="Rutledge P.J."/>
            <person name="Turner P."/>
            <person name="Pitt J.I."/>
            <person name="Lacey E."/>
            <person name="Chooi Y.H."/>
            <person name="Piggott A.M."/>
        </authorList>
    </citation>
    <scope>NUCLEOTIDE SEQUENCE</scope>
    <source>
        <strain evidence="2">MST-FP2251</strain>
    </source>
</reference>
<name>A0AAD4GRV6_ASPNN</name>
<dbReference type="Proteomes" id="UP001194746">
    <property type="component" value="Unassembled WGS sequence"/>
</dbReference>
<dbReference type="GO" id="GO:0008168">
    <property type="term" value="F:methyltransferase activity"/>
    <property type="evidence" value="ECO:0007669"/>
    <property type="project" value="TreeGrafter"/>
</dbReference>
<protein>
    <recommendedName>
        <fullName evidence="4">S-adenosyl-L-methionine-dependent methyltransferase</fullName>
    </recommendedName>
</protein>
<feature type="compositionally biased region" description="Polar residues" evidence="1">
    <location>
        <begin position="26"/>
        <end position="35"/>
    </location>
</feature>
<dbReference type="Gene3D" id="3.40.50.150">
    <property type="entry name" value="Vaccinia Virus protein VP39"/>
    <property type="match status" value="1"/>
</dbReference>